<keyword evidence="3 5" id="KW-0479">Metal-binding</keyword>
<dbReference type="PRINTS" id="PR00463">
    <property type="entry name" value="EP450I"/>
</dbReference>
<dbReference type="PANTHER" id="PTHR24305:SF232">
    <property type="entry name" value="P450, PUTATIVE (EUROFUNG)-RELATED"/>
    <property type="match status" value="1"/>
</dbReference>
<dbReference type="GO" id="GO:0004497">
    <property type="term" value="F:monooxygenase activity"/>
    <property type="evidence" value="ECO:0007669"/>
    <property type="project" value="UniProtKB-KW"/>
</dbReference>
<reference evidence="8" key="1">
    <citation type="journal article" date="2020" name="Stud. Mycol.">
        <title>101 Dothideomycetes genomes: a test case for predicting lifestyles and emergence of pathogens.</title>
        <authorList>
            <person name="Haridas S."/>
            <person name="Albert R."/>
            <person name="Binder M."/>
            <person name="Bloem J."/>
            <person name="Labutti K."/>
            <person name="Salamov A."/>
            <person name="Andreopoulos B."/>
            <person name="Baker S."/>
            <person name="Barry K."/>
            <person name="Bills G."/>
            <person name="Bluhm B."/>
            <person name="Cannon C."/>
            <person name="Castanera R."/>
            <person name="Culley D."/>
            <person name="Daum C."/>
            <person name="Ezra D."/>
            <person name="Gonzalez J."/>
            <person name="Henrissat B."/>
            <person name="Kuo A."/>
            <person name="Liang C."/>
            <person name="Lipzen A."/>
            <person name="Lutzoni F."/>
            <person name="Magnuson J."/>
            <person name="Mondo S."/>
            <person name="Nolan M."/>
            <person name="Ohm R."/>
            <person name="Pangilinan J."/>
            <person name="Park H.-J."/>
            <person name="Ramirez L."/>
            <person name="Alfaro M."/>
            <person name="Sun H."/>
            <person name="Tritt A."/>
            <person name="Yoshinaga Y."/>
            <person name="Zwiers L.-H."/>
            <person name="Turgeon B."/>
            <person name="Goodwin S."/>
            <person name="Spatafora J."/>
            <person name="Crous P."/>
            <person name="Grigoriev I."/>
        </authorList>
    </citation>
    <scope>NUCLEOTIDE SEQUENCE</scope>
    <source>
        <strain evidence="8">CBS 269.34</strain>
    </source>
</reference>
<dbReference type="OrthoDB" id="3934656at2759"/>
<dbReference type="PRINTS" id="PR00385">
    <property type="entry name" value="P450"/>
</dbReference>
<feature type="binding site" description="axial binding residue" evidence="5">
    <location>
        <position position="453"/>
    </location>
    <ligand>
        <name>heme</name>
        <dbReference type="ChEBI" id="CHEBI:30413"/>
    </ligand>
    <ligandPart>
        <name>Fe</name>
        <dbReference type="ChEBI" id="CHEBI:18248"/>
    </ligandPart>
</feature>
<dbReference type="PROSITE" id="PS00086">
    <property type="entry name" value="CYTOCHROME_P450"/>
    <property type="match status" value="1"/>
</dbReference>
<keyword evidence="6" id="KW-0560">Oxidoreductase</keyword>
<evidence type="ECO:0000313" key="9">
    <source>
        <dbReference type="Proteomes" id="UP000799750"/>
    </source>
</evidence>
<keyword evidence="7" id="KW-0812">Transmembrane</keyword>
<keyword evidence="5 6" id="KW-0349">Heme</keyword>
<evidence type="ECO:0000256" key="7">
    <source>
        <dbReference type="SAM" id="Phobius"/>
    </source>
</evidence>
<keyword evidence="6" id="KW-0503">Monooxygenase</keyword>
<organism evidence="8 9">
    <name type="scientific">Lophium mytilinum</name>
    <dbReference type="NCBI Taxonomy" id="390894"/>
    <lineage>
        <taxon>Eukaryota</taxon>
        <taxon>Fungi</taxon>
        <taxon>Dikarya</taxon>
        <taxon>Ascomycota</taxon>
        <taxon>Pezizomycotina</taxon>
        <taxon>Dothideomycetes</taxon>
        <taxon>Pleosporomycetidae</taxon>
        <taxon>Mytilinidiales</taxon>
        <taxon>Mytilinidiaceae</taxon>
        <taxon>Lophium</taxon>
    </lineage>
</organism>
<evidence type="ECO:0000256" key="2">
    <source>
        <dbReference type="ARBA" id="ARBA00010617"/>
    </source>
</evidence>
<sequence length="512" mass="58682">MAVILSPFELLKAYSLPLLVLLLVTHFIINRYGTGLRKVPGPFLASLTDFWRLYHSYASKGHKDYLLHRQHNSPILRTGPNTVAIADSEAIRVIYGWKPVFRKSQIYTTQAQLSPQGQLVDNLASTMDEQEHTRITKPVANSYNMSTMVEFEPLVDSTSQEFVRQMTERFVKPGRECRLDQWLQMYAFDVIGEITFSKRFGFLETGQDINDMMHHTAKFMTYTGTIGQVPNLDWYFRIKNPLLHILRPTSNILSFTLKQIQQHEKSPEKNNRDLLSRFIEARHKFPHIVDDDLLHDYTNTNVAGGSDTTAIMLRTLVFNISTRKHVLDKLLAEISAAMQARPRDTDLDAPITWAEGLSMPYYQACLKEAMRYHPPTAQILPRVVPRGGVEFCGFYLPEGTNVGCNAWTVHRDKKLYGDDADEFRPERWLEASSERAKKMEALLFTFGAGKRACIGKNIALLEMTKFVPEFFRRFEVRVVDEGRYRITSSWLAVQSGLDVYLTLRPTESLVGG</sequence>
<proteinExistence type="inferred from homology"/>
<dbReference type="InterPro" id="IPR002401">
    <property type="entry name" value="Cyt_P450_E_grp-I"/>
</dbReference>
<dbReference type="InterPro" id="IPR001128">
    <property type="entry name" value="Cyt_P450"/>
</dbReference>
<keyword evidence="9" id="KW-1185">Reference proteome</keyword>
<evidence type="ECO:0000256" key="4">
    <source>
        <dbReference type="ARBA" id="ARBA00023004"/>
    </source>
</evidence>
<gene>
    <name evidence="8" type="ORF">BU16DRAFT_570955</name>
</gene>
<evidence type="ECO:0000256" key="3">
    <source>
        <dbReference type="ARBA" id="ARBA00022723"/>
    </source>
</evidence>
<keyword evidence="7" id="KW-1133">Transmembrane helix</keyword>
<dbReference type="AlphaFoldDB" id="A0A6A6R3J7"/>
<dbReference type="SUPFAM" id="SSF48264">
    <property type="entry name" value="Cytochrome P450"/>
    <property type="match status" value="1"/>
</dbReference>
<feature type="transmembrane region" description="Helical" evidence="7">
    <location>
        <begin position="12"/>
        <end position="29"/>
    </location>
</feature>
<keyword evidence="7" id="KW-0472">Membrane</keyword>
<dbReference type="EMBL" id="MU004185">
    <property type="protein sequence ID" value="KAF2498490.1"/>
    <property type="molecule type" value="Genomic_DNA"/>
</dbReference>
<comment type="cofactor">
    <cofactor evidence="1 5">
        <name>heme</name>
        <dbReference type="ChEBI" id="CHEBI:30413"/>
    </cofactor>
</comment>
<accession>A0A6A6R3J7</accession>
<protein>
    <submittedName>
        <fullName evidence="8">Cytochrome P450</fullName>
    </submittedName>
</protein>
<dbReference type="CDD" id="cd11060">
    <property type="entry name" value="CYP57A1-like"/>
    <property type="match status" value="1"/>
</dbReference>
<evidence type="ECO:0000256" key="5">
    <source>
        <dbReference type="PIRSR" id="PIRSR602401-1"/>
    </source>
</evidence>
<dbReference type="Proteomes" id="UP000799750">
    <property type="component" value="Unassembled WGS sequence"/>
</dbReference>
<dbReference type="GO" id="GO:0020037">
    <property type="term" value="F:heme binding"/>
    <property type="evidence" value="ECO:0007669"/>
    <property type="project" value="InterPro"/>
</dbReference>
<dbReference type="GO" id="GO:0016705">
    <property type="term" value="F:oxidoreductase activity, acting on paired donors, with incorporation or reduction of molecular oxygen"/>
    <property type="evidence" value="ECO:0007669"/>
    <property type="project" value="InterPro"/>
</dbReference>
<dbReference type="InterPro" id="IPR050121">
    <property type="entry name" value="Cytochrome_P450_monoxygenase"/>
</dbReference>
<dbReference type="Gene3D" id="1.10.630.10">
    <property type="entry name" value="Cytochrome P450"/>
    <property type="match status" value="1"/>
</dbReference>
<keyword evidence="4 5" id="KW-0408">Iron</keyword>
<dbReference type="PANTHER" id="PTHR24305">
    <property type="entry name" value="CYTOCHROME P450"/>
    <property type="match status" value="1"/>
</dbReference>
<evidence type="ECO:0000256" key="1">
    <source>
        <dbReference type="ARBA" id="ARBA00001971"/>
    </source>
</evidence>
<name>A0A6A6R3J7_9PEZI</name>
<dbReference type="InterPro" id="IPR036396">
    <property type="entry name" value="Cyt_P450_sf"/>
</dbReference>
<dbReference type="InterPro" id="IPR017972">
    <property type="entry name" value="Cyt_P450_CS"/>
</dbReference>
<comment type="similarity">
    <text evidence="2 6">Belongs to the cytochrome P450 family.</text>
</comment>
<evidence type="ECO:0000313" key="8">
    <source>
        <dbReference type="EMBL" id="KAF2498490.1"/>
    </source>
</evidence>
<evidence type="ECO:0000256" key="6">
    <source>
        <dbReference type="RuleBase" id="RU000461"/>
    </source>
</evidence>
<dbReference type="GO" id="GO:0005506">
    <property type="term" value="F:iron ion binding"/>
    <property type="evidence" value="ECO:0007669"/>
    <property type="project" value="InterPro"/>
</dbReference>
<dbReference type="Pfam" id="PF00067">
    <property type="entry name" value="p450"/>
    <property type="match status" value="1"/>
</dbReference>